<dbReference type="GO" id="GO:0006522">
    <property type="term" value="P:alanine metabolic process"/>
    <property type="evidence" value="ECO:0007669"/>
    <property type="project" value="InterPro"/>
</dbReference>
<comment type="cofactor">
    <cofactor evidence="1 4">
        <name>pyridoxal 5'-phosphate</name>
        <dbReference type="ChEBI" id="CHEBI:597326"/>
    </cofactor>
</comment>
<dbReference type="SUPFAM" id="SSF50621">
    <property type="entry name" value="Alanine racemase C-terminal domain-like"/>
    <property type="match status" value="1"/>
</dbReference>
<dbReference type="InterPro" id="IPR009006">
    <property type="entry name" value="Ala_racemase/Decarboxylase_C"/>
</dbReference>
<dbReference type="PANTHER" id="PTHR30511">
    <property type="entry name" value="ALANINE RACEMASE"/>
    <property type="match status" value="1"/>
</dbReference>
<dbReference type="PANTHER" id="PTHR30511:SF0">
    <property type="entry name" value="ALANINE RACEMASE, CATABOLIC-RELATED"/>
    <property type="match status" value="1"/>
</dbReference>
<protein>
    <submittedName>
        <fullName evidence="7">Alanine racemase</fullName>
    </submittedName>
</protein>
<dbReference type="InterPro" id="IPR001608">
    <property type="entry name" value="Ala_racemase_N"/>
</dbReference>
<dbReference type="SMART" id="SM01005">
    <property type="entry name" value="Ala_racemase_C"/>
    <property type="match status" value="1"/>
</dbReference>
<dbReference type="NCBIfam" id="TIGR00492">
    <property type="entry name" value="alr"/>
    <property type="match status" value="1"/>
</dbReference>
<comment type="caution">
    <text evidence="7">The sequence shown here is derived from an EMBL/GenBank/DDBJ whole genome shotgun (WGS) entry which is preliminary data.</text>
</comment>
<gene>
    <name evidence="7" type="ORF">A3D25_00105</name>
</gene>
<accession>A0A1F5KHN8</accession>
<sequence>MLNFTNWFRKTYQVLNRIEISQSALLRNYRKLSTTNQRLAIAPVLKSNAYGHGLEIVGKILDKESCPFYCLDSLHEAYALHKCGSETPILIMGYINPKNLKVKKLPFQFAVYDLDFLEALNKYQQGAKVHIFVDTGMCREGVSLVDLPKFLEAAKKLKHIQVVGLMSHFASASSEKSPLFRNQLTNFKKAKEIVKKTGLNPKWIHIGASEVISHQKVRNQVANISNLVRIGKELYGITWNTELELSPVMKLLTHISQIKQLKRGDLVGYDGTLKATRNLTAAILPIGYYDGVDRRLSNKGCVTINGVVCPIIGRVSMNITTVDTTQVRNPFVGQEVVVYSDNPSDPNAIRQVAQLVETVASEILCREALSTRRVVTP</sequence>
<dbReference type="Gene3D" id="3.20.20.10">
    <property type="entry name" value="Alanine racemase"/>
    <property type="match status" value="1"/>
</dbReference>
<dbReference type="InterPro" id="IPR000821">
    <property type="entry name" value="Ala_racemase"/>
</dbReference>
<proteinExistence type="predicted"/>
<dbReference type="AlphaFoldDB" id="A0A1F5KHN8"/>
<evidence type="ECO:0000256" key="1">
    <source>
        <dbReference type="ARBA" id="ARBA00001933"/>
    </source>
</evidence>
<organism evidence="7 8">
    <name type="scientific">Candidatus Daviesbacteria bacterium RIFCSPHIGHO2_02_FULL_43_12</name>
    <dbReference type="NCBI Taxonomy" id="1797776"/>
    <lineage>
        <taxon>Bacteria</taxon>
        <taxon>Candidatus Daviesiibacteriota</taxon>
    </lineage>
</organism>
<evidence type="ECO:0000256" key="5">
    <source>
        <dbReference type="PIRSR" id="PIRSR600821-52"/>
    </source>
</evidence>
<evidence type="ECO:0000313" key="7">
    <source>
        <dbReference type="EMBL" id="OGE40453.1"/>
    </source>
</evidence>
<keyword evidence="3" id="KW-0413">Isomerase</keyword>
<evidence type="ECO:0000256" key="4">
    <source>
        <dbReference type="PIRSR" id="PIRSR600821-50"/>
    </source>
</evidence>
<dbReference type="SUPFAM" id="SSF51419">
    <property type="entry name" value="PLP-binding barrel"/>
    <property type="match status" value="1"/>
</dbReference>
<keyword evidence="2 4" id="KW-0663">Pyridoxal phosphate</keyword>
<dbReference type="Proteomes" id="UP000177328">
    <property type="component" value="Unassembled WGS sequence"/>
</dbReference>
<evidence type="ECO:0000256" key="2">
    <source>
        <dbReference type="ARBA" id="ARBA00022898"/>
    </source>
</evidence>
<dbReference type="InterPro" id="IPR011079">
    <property type="entry name" value="Ala_racemase_C"/>
</dbReference>
<evidence type="ECO:0000259" key="6">
    <source>
        <dbReference type="SMART" id="SM01005"/>
    </source>
</evidence>
<dbReference type="GO" id="GO:0008784">
    <property type="term" value="F:alanine racemase activity"/>
    <property type="evidence" value="ECO:0007669"/>
    <property type="project" value="InterPro"/>
</dbReference>
<name>A0A1F5KHN8_9BACT</name>
<dbReference type="PRINTS" id="PR00992">
    <property type="entry name" value="ALARACEMASE"/>
</dbReference>
<feature type="modified residue" description="N6-(pyridoxal phosphate)lysine" evidence="4">
    <location>
        <position position="46"/>
    </location>
</feature>
<dbReference type="Gene3D" id="2.40.37.10">
    <property type="entry name" value="Lyase, Ornithine Decarboxylase, Chain A, domain 1"/>
    <property type="match status" value="1"/>
</dbReference>
<dbReference type="CDD" id="cd00430">
    <property type="entry name" value="PLPDE_III_AR"/>
    <property type="match status" value="1"/>
</dbReference>
<dbReference type="Pfam" id="PF00842">
    <property type="entry name" value="Ala_racemase_C"/>
    <property type="match status" value="1"/>
</dbReference>
<dbReference type="Pfam" id="PF01168">
    <property type="entry name" value="Ala_racemase_N"/>
    <property type="match status" value="1"/>
</dbReference>
<evidence type="ECO:0000256" key="3">
    <source>
        <dbReference type="ARBA" id="ARBA00023235"/>
    </source>
</evidence>
<dbReference type="EMBL" id="MFDD01000009">
    <property type="protein sequence ID" value="OGE40453.1"/>
    <property type="molecule type" value="Genomic_DNA"/>
</dbReference>
<dbReference type="GO" id="GO:0030170">
    <property type="term" value="F:pyridoxal phosphate binding"/>
    <property type="evidence" value="ECO:0007669"/>
    <property type="project" value="TreeGrafter"/>
</dbReference>
<feature type="domain" description="Alanine racemase C-terminal" evidence="6">
    <location>
        <begin position="248"/>
        <end position="376"/>
    </location>
</feature>
<dbReference type="GO" id="GO:0005829">
    <property type="term" value="C:cytosol"/>
    <property type="evidence" value="ECO:0007669"/>
    <property type="project" value="TreeGrafter"/>
</dbReference>
<dbReference type="InterPro" id="IPR029066">
    <property type="entry name" value="PLP-binding_barrel"/>
</dbReference>
<evidence type="ECO:0000313" key="8">
    <source>
        <dbReference type="Proteomes" id="UP000177328"/>
    </source>
</evidence>
<feature type="binding site" evidence="5">
    <location>
        <position position="317"/>
    </location>
    <ligand>
        <name>substrate</name>
    </ligand>
</feature>
<reference evidence="7 8" key="1">
    <citation type="journal article" date="2016" name="Nat. Commun.">
        <title>Thousands of microbial genomes shed light on interconnected biogeochemical processes in an aquifer system.</title>
        <authorList>
            <person name="Anantharaman K."/>
            <person name="Brown C.T."/>
            <person name="Hug L.A."/>
            <person name="Sharon I."/>
            <person name="Castelle C.J."/>
            <person name="Probst A.J."/>
            <person name="Thomas B.C."/>
            <person name="Singh A."/>
            <person name="Wilkins M.J."/>
            <person name="Karaoz U."/>
            <person name="Brodie E.L."/>
            <person name="Williams K.H."/>
            <person name="Hubbard S.S."/>
            <person name="Banfield J.F."/>
        </authorList>
    </citation>
    <scope>NUCLEOTIDE SEQUENCE [LARGE SCALE GENOMIC DNA]</scope>
</reference>
<feature type="binding site" evidence="5">
    <location>
        <position position="139"/>
    </location>
    <ligand>
        <name>substrate</name>
    </ligand>
</feature>